<evidence type="ECO:0000259" key="4">
    <source>
        <dbReference type="PROSITE" id="PS50887"/>
    </source>
</evidence>
<dbReference type="SMART" id="SM00267">
    <property type="entry name" value="GGDEF"/>
    <property type="match status" value="1"/>
</dbReference>
<evidence type="ECO:0000256" key="2">
    <source>
        <dbReference type="ARBA" id="ARBA00012528"/>
    </source>
</evidence>
<dbReference type="Pfam" id="PF00990">
    <property type="entry name" value="GGDEF"/>
    <property type="match status" value="1"/>
</dbReference>
<evidence type="ECO:0000313" key="5">
    <source>
        <dbReference type="EMBL" id="AJQ96456.1"/>
    </source>
</evidence>
<dbReference type="PANTHER" id="PTHR45138">
    <property type="entry name" value="REGULATORY COMPONENTS OF SENSORY TRANSDUCTION SYSTEM"/>
    <property type="match status" value="1"/>
</dbReference>
<comment type="cofactor">
    <cofactor evidence="1">
        <name>Mg(2+)</name>
        <dbReference type="ChEBI" id="CHEBI:18420"/>
    </cofactor>
</comment>
<name>A0A0C5VQB3_9GAMM</name>
<dbReference type="HOGENOM" id="CLU_000445_11_5_6"/>
<evidence type="ECO:0000256" key="3">
    <source>
        <dbReference type="ARBA" id="ARBA00034247"/>
    </source>
</evidence>
<dbReference type="SUPFAM" id="SSF55073">
    <property type="entry name" value="Nucleotide cyclase"/>
    <property type="match status" value="1"/>
</dbReference>
<dbReference type="PROSITE" id="PS50887">
    <property type="entry name" value="GGDEF"/>
    <property type="match status" value="1"/>
</dbReference>
<dbReference type="EMBL" id="CP007142">
    <property type="protein sequence ID" value="AJQ96456.1"/>
    <property type="molecule type" value="Genomic_DNA"/>
</dbReference>
<sequence>MSTNFQPPVSINEQKTLFPKIDQGSSVELGSITKSDALRDLRLRMSLLLQTTLDTERLVRIVYEEICKAVEVHGINYRYPGMQISIMVGRQNQHKVTYRLTANEDTYGEIVFCRSRRFKEEELMVLESLLDLFIYPLKNSLQYRRALACALTDSLTGVGNRQALMKTLQRELDLADRHSLELSILMIDIDNFKAINDDHGHLTGDTVLKKAAQNIVNVIRSSDMCFRFGGEEFVVILSNTGVEQAQVIGKRINESISEGIEAGIHKNPITVSIGAALLQTGMDIEKLLQSADDAMYIAKATGKNKTIIAKELVS</sequence>
<dbReference type="PANTHER" id="PTHR45138:SF9">
    <property type="entry name" value="DIGUANYLATE CYCLASE DGCM-RELATED"/>
    <property type="match status" value="1"/>
</dbReference>
<dbReference type="Gene3D" id="3.30.70.270">
    <property type="match status" value="1"/>
</dbReference>
<evidence type="ECO:0000256" key="1">
    <source>
        <dbReference type="ARBA" id="ARBA00001946"/>
    </source>
</evidence>
<comment type="catalytic activity">
    <reaction evidence="3">
        <text>2 GTP = 3',3'-c-di-GMP + 2 diphosphate</text>
        <dbReference type="Rhea" id="RHEA:24898"/>
        <dbReference type="ChEBI" id="CHEBI:33019"/>
        <dbReference type="ChEBI" id="CHEBI:37565"/>
        <dbReference type="ChEBI" id="CHEBI:58805"/>
        <dbReference type="EC" id="2.7.7.65"/>
    </reaction>
</comment>
<dbReference type="Proteomes" id="UP000032266">
    <property type="component" value="Chromosome"/>
</dbReference>
<reference evidence="5 6" key="1">
    <citation type="submission" date="2014-01" db="EMBL/GenBank/DDBJ databases">
        <title>Full genme sequencing of cellulolytic bacterium Gynuella sunshinyii YC6258T gen. nov., sp. nov.</title>
        <authorList>
            <person name="Khan H."/>
            <person name="Chung E.J."/>
            <person name="Chung Y.R."/>
        </authorList>
    </citation>
    <scope>NUCLEOTIDE SEQUENCE [LARGE SCALE GENOMIC DNA]</scope>
    <source>
        <strain evidence="5 6">YC6258</strain>
    </source>
</reference>
<dbReference type="InterPro" id="IPR043128">
    <property type="entry name" value="Rev_trsase/Diguanyl_cyclase"/>
</dbReference>
<dbReference type="EC" id="2.7.7.65" evidence="2"/>
<dbReference type="KEGG" id="gsn:YC6258_04424"/>
<protein>
    <recommendedName>
        <fullName evidence="2">diguanylate cyclase</fullName>
        <ecNumber evidence="2">2.7.7.65</ecNumber>
    </recommendedName>
</protein>
<dbReference type="GO" id="GO:1902201">
    <property type="term" value="P:negative regulation of bacterial-type flagellum-dependent cell motility"/>
    <property type="evidence" value="ECO:0007669"/>
    <property type="project" value="TreeGrafter"/>
</dbReference>
<dbReference type="FunFam" id="3.30.70.270:FF:000001">
    <property type="entry name" value="Diguanylate cyclase domain protein"/>
    <property type="match status" value="1"/>
</dbReference>
<accession>A0A0C5VQB3</accession>
<dbReference type="NCBIfam" id="TIGR00254">
    <property type="entry name" value="GGDEF"/>
    <property type="match status" value="1"/>
</dbReference>
<dbReference type="AlphaFoldDB" id="A0A0C5VQB3"/>
<dbReference type="InterPro" id="IPR050469">
    <property type="entry name" value="Diguanylate_Cyclase"/>
</dbReference>
<organism evidence="5 6">
    <name type="scientific">Gynuella sunshinyii YC6258</name>
    <dbReference type="NCBI Taxonomy" id="1445510"/>
    <lineage>
        <taxon>Bacteria</taxon>
        <taxon>Pseudomonadati</taxon>
        <taxon>Pseudomonadota</taxon>
        <taxon>Gammaproteobacteria</taxon>
        <taxon>Oceanospirillales</taxon>
        <taxon>Saccharospirillaceae</taxon>
        <taxon>Gynuella</taxon>
    </lineage>
</organism>
<dbReference type="GO" id="GO:0005886">
    <property type="term" value="C:plasma membrane"/>
    <property type="evidence" value="ECO:0007669"/>
    <property type="project" value="TreeGrafter"/>
</dbReference>
<dbReference type="CDD" id="cd01949">
    <property type="entry name" value="GGDEF"/>
    <property type="match status" value="1"/>
</dbReference>
<dbReference type="InterPro" id="IPR000160">
    <property type="entry name" value="GGDEF_dom"/>
</dbReference>
<proteinExistence type="predicted"/>
<dbReference type="GO" id="GO:0043709">
    <property type="term" value="P:cell adhesion involved in single-species biofilm formation"/>
    <property type="evidence" value="ECO:0007669"/>
    <property type="project" value="TreeGrafter"/>
</dbReference>
<dbReference type="STRING" id="1445510.YC6258_04424"/>
<dbReference type="InterPro" id="IPR029787">
    <property type="entry name" value="Nucleotide_cyclase"/>
</dbReference>
<keyword evidence="6" id="KW-1185">Reference proteome</keyword>
<feature type="domain" description="GGDEF" evidence="4">
    <location>
        <begin position="180"/>
        <end position="311"/>
    </location>
</feature>
<dbReference type="RefSeq" id="WP_052830426.1">
    <property type="nucleotide sequence ID" value="NZ_CP007142.1"/>
</dbReference>
<dbReference type="GO" id="GO:0052621">
    <property type="term" value="F:diguanylate cyclase activity"/>
    <property type="evidence" value="ECO:0007669"/>
    <property type="project" value="UniProtKB-EC"/>
</dbReference>
<gene>
    <name evidence="5" type="ORF">YC6258_04424</name>
</gene>
<evidence type="ECO:0000313" key="6">
    <source>
        <dbReference type="Proteomes" id="UP000032266"/>
    </source>
</evidence>